<dbReference type="InterPro" id="IPR015410">
    <property type="entry name" value="DUF1985"/>
</dbReference>
<evidence type="ECO:0000256" key="4">
    <source>
        <dbReference type="SAM" id="MobiDB-lite"/>
    </source>
</evidence>
<name>A0A8S2A855_ARAAE</name>
<evidence type="ECO:0000256" key="3">
    <source>
        <dbReference type="ARBA" id="ARBA00022801"/>
    </source>
</evidence>
<dbReference type="Proteomes" id="UP000682877">
    <property type="component" value="Chromosome 3"/>
</dbReference>
<organism evidence="6 7">
    <name type="scientific">Arabidopsis arenosa</name>
    <name type="common">Sand rock-cress</name>
    <name type="synonym">Cardaminopsis arenosa</name>
    <dbReference type="NCBI Taxonomy" id="38785"/>
    <lineage>
        <taxon>Eukaryota</taxon>
        <taxon>Viridiplantae</taxon>
        <taxon>Streptophyta</taxon>
        <taxon>Embryophyta</taxon>
        <taxon>Tracheophyta</taxon>
        <taxon>Spermatophyta</taxon>
        <taxon>Magnoliopsida</taxon>
        <taxon>eudicotyledons</taxon>
        <taxon>Gunneridae</taxon>
        <taxon>Pentapetalae</taxon>
        <taxon>rosids</taxon>
        <taxon>malvids</taxon>
        <taxon>Brassicales</taxon>
        <taxon>Brassicaceae</taxon>
        <taxon>Camelineae</taxon>
        <taxon>Arabidopsis</taxon>
    </lineage>
</organism>
<evidence type="ECO:0000313" key="6">
    <source>
        <dbReference type="EMBL" id="CAE5986680.1"/>
    </source>
</evidence>
<keyword evidence="7" id="KW-1185">Reference proteome</keyword>
<feature type="domain" description="Ubiquitin-like protease family profile" evidence="5">
    <location>
        <begin position="638"/>
        <end position="810"/>
    </location>
</feature>
<feature type="region of interest" description="Disordered" evidence="4">
    <location>
        <begin position="332"/>
        <end position="389"/>
    </location>
</feature>
<evidence type="ECO:0000259" key="5">
    <source>
        <dbReference type="PROSITE" id="PS50600"/>
    </source>
</evidence>
<keyword evidence="3" id="KW-0378">Hydrolase</keyword>
<feature type="compositionally biased region" description="Low complexity" evidence="4">
    <location>
        <begin position="544"/>
        <end position="562"/>
    </location>
</feature>
<dbReference type="Pfam" id="PF02902">
    <property type="entry name" value="Peptidase_C48"/>
    <property type="match status" value="1"/>
</dbReference>
<dbReference type="Pfam" id="PF09331">
    <property type="entry name" value="DUF1985"/>
    <property type="match status" value="1"/>
</dbReference>
<dbReference type="InterPro" id="IPR038765">
    <property type="entry name" value="Papain-like_cys_pep_sf"/>
</dbReference>
<proteinExistence type="inferred from homology"/>
<dbReference type="PANTHER" id="PTHR48449:SF2">
    <property type="entry name" value="UBIQUITIN-LIKE PROTEASE FAMILY PROFILE DOMAIN-CONTAINING PROTEIN"/>
    <property type="match status" value="1"/>
</dbReference>
<dbReference type="AlphaFoldDB" id="A0A8S2A855"/>
<feature type="region of interest" description="Disordered" evidence="4">
    <location>
        <begin position="458"/>
        <end position="581"/>
    </location>
</feature>
<feature type="compositionally biased region" description="Polar residues" evidence="4">
    <location>
        <begin position="475"/>
        <end position="500"/>
    </location>
</feature>
<dbReference type="EMBL" id="LR999453">
    <property type="protein sequence ID" value="CAE5986680.1"/>
    <property type="molecule type" value="Genomic_DNA"/>
</dbReference>
<dbReference type="PANTHER" id="PTHR48449">
    <property type="entry name" value="DUF1985 DOMAIN-CONTAINING PROTEIN"/>
    <property type="match status" value="1"/>
</dbReference>
<dbReference type="SUPFAM" id="SSF54001">
    <property type="entry name" value="Cysteine proteinases"/>
    <property type="match status" value="1"/>
</dbReference>
<protein>
    <recommendedName>
        <fullName evidence="5">Ubiquitin-like protease family profile domain-containing protein</fullName>
    </recommendedName>
</protein>
<dbReference type="GO" id="GO:0008234">
    <property type="term" value="F:cysteine-type peptidase activity"/>
    <property type="evidence" value="ECO:0007669"/>
    <property type="project" value="InterPro"/>
</dbReference>
<evidence type="ECO:0000256" key="1">
    <source>
        <dbReference type="ARBA" id="ARBA00005234"/>
    </source>
</evidence>
<dbReference type="GO" id="GO:0006508">
    <property type="term" value="P:proteolysis"/>
    <property type="evidence" value="ECO:0007669"/>
    <property type="project" value="UniProtKB-KW"/>
</dbReference>
<sequence length="848" mass="93702">MADIDLPSRLFADREEPAGDRVNMYFKLNTIKAVLKALTPKEIETIRPCFGTLLDLYSKPVFSGKLAHFLLTRQLSVIKRHEIWIVFAGKPIRFSLREFGLVTGLNCNPLPPLDKSLIKSPPGVTPYWFTLFGGEEWVTGEMLLTKLRRSKALDSDIRIKYACLLLVDGFLSRRSYHMKIPKSHVEMIRDLDVFLAYPWGRYSFDLTMRCIKSRSVSQLAQATVAIQGFIHALVLVFVEAVPAVLSTVAAGTDPESGDDDPFPVIYLNLDTVWDLDGEEEVDVRAIIPSDPLQSGLEDCSWPDEVGDPCVDLILQQWEDGANFRRGMFGGGIRASDVQVDPPPRVISKSSKGKRKLRSKVAESSQSRGESSRSKKSKIRCPRPSTSTAEPSILEAVAAQIKAGLKEGQTDVFAHVCVELKSMELRLERSMKANISSAVSAAISDHLVVGKVLREVIGGSGQPYEPTTKDIPPVNPQTDLQPPQAVIPTQNTDLQNQQHPQPQAVIPTPNTDHQNQPFPQPQPQFPCNLNEGVLEQPDAEESVQEGEASSTGSESRSRSQQSEHANQESLPNGDGADSADGVVSAEASPMSDKFKQLMATVKPQMNFVFGEGVVLQGCDLLKIPTLISPEHPEVMDACVSVLRESLFHNNDPDTDSRADLLPCKFHGSLAVLYGKFKKCRRKESFEFDSAIIGDIAARFKATGTEWLTDIDSLLSPFNIDKNRWIAVHIDLSSHSLTVFDPTAAARRGSRLKPELEFICEMFPYLVRTVGQNEAQKNYPLHPLSFTRNTRVSQASTLATSGMLSLFFLEAYATGGFEKVLLVKESGLRQRAELLAVEMFEHCLGDLDAA</sequence>
<keyword evidence="2" id="KW-0645">Protease</keyword>
<dbReference type="PROSITE" id="PS50600">
    <property type="entry name" value="ULP_PROTEASE"/>
    <property type="match status" value="1"/>
</dbReference>
<dbReference type="InterPro" id="IPR003653">
    <property type="entry name" value="Peptidase_C48_C"/>
</dbReference>
<comment type="similarity">
    <text evidence="1">Belongs to the peptidase C48 family.</text>
</comment>
<evidence type="ECO:0000313" key="7">
    <source>
        <dbReference type="Proteomes" id="UP000682877"/>
    </source>
</evidence>
<evidence type="ECO:0000256" key="2">
    <source>
        <dbReference type="ARBA" id="ARBA00022670"/>
    </source>
</evidence>
<accession>A0A8S2A855</accession>
<gene>
    <name evidence="6" type="ORF">AARE701A_LOCUS8809</name>
</gene>
<reference evidence="6" key="1">
    <citation type="submission" date="2021-01" db="EMBL/GenBank/DDBJ databases">
        <authorList>
            <person name="Bezrukov I."/>
        </authorList>
    </citation>
    <scope>NUCLEOTIDE SEQUENCE</scope>
</reference>